<dbReference type="GO" id="GO:0005886">
    <property type="term" value="C:plasma membrane"/>
    <property type="evidence" value="ECO:0007669"/>
    <property type="project" value="UniProtKB-SubCell"/>
</dbReference>
<keyword evidence="3 6" id="KW-0812">Transmembrane</keyword>
<dbReference type="InterPro" id="IPR050189">
    <property type="entry name" value="MFS_Efflux_Transporters"/>
</dbReference>
<evidence type="ECO:0000256" key="2">
    <source>
        <dbReference type="ARBA" id="ARBA00022475"/>
    </source>
</evidence>
<dbReference type="SUPFAM" id="SSF103473">
    <property type="entry name" value="MFS general substrate transporter"/>
    <property type="match status" value="1"/>
</dbReference>
<gene>
    <name evidence="8" type="ORF">H9751_11485</name>
</gene>
<dbReference type="AlphaFoldDB" id="A0A9D2QEJ4"/>
<evidence type="ECO:0000313" key="9">
    <source>
        <dbReference type="Proteomes" id="UP000823858"/>
    </source>
</evidence>
<evidence type="ECO:0000256" key="3">
    <source>
        <dbReference type="ARBA" id="ARBA00022692"/>
    </source>
</evidence>
<protein>
    <submittedName>
        <fullName evidence="8">MFS transporter</fullName>
    </submittedName>
</protein>
<reference evidence="8" key="1">
    <citation type="journal article" date="2021" name="PeerJ">
        <title>Extensive microbial diversity within the chicken gut microbiome revealed by metagenomics and culture.</title>
        <authorList>
            <person name="Gilroy R."/>
            <person name="Ravi A."/>
            <person name="Getino M."/>
            <person name="Pursley I."/>
            <person name="Horton D.L."/>
            <person name="Alikhan N.F."/>
            <person name="Baker D."/>
            <person name="Gharbi K."/>
            <person name="Hall N."/>
            <person name="Watson M."/>
            <person name="Adriaenssens E.M."/>
            <person name="Foster-Nyarko E."/>
            <person name="Jarju S."/>
            <person name="Secka A."/>
            <person name="Antonio M."/>
            <person name="Oren A."/>
            <person name="Chaudhuri R.R."/>
            <person name="La Ragione R."/>
            <person name="Hildebrand F."/>
            <person name="Pallen M.J."/>
        </authorList>
    </citation>
    <scope>NUCLEOTIDE SEQUENCE</scope>
    <source>
        <strain evidence="8">ChiHjej13B12-4958</strain>
    </source>
</reference>
<organism evidence="8 9">
    <name type="scientific">Candidatus Corynebacterium faecigallinarum</name>
    <dbReference type="NCBI Taxonomy" id="2838528"/>
    <lineage>
        <taxon>Bacteria</taxon>
        <taxon>Bacillati</taxon>
        <taxon>Actinomycetota</taxon>
        <taxon>Actinomycetes</taxon>
        <taxon>Mycobacteriales</taxon>
        <taxon>Corynebacteriaceae</taxon>
        <taxon>Corynebacterium</taxon>
    </lineage>
</organism>
<comment type="subcellular location">
    <subcellularLocation>
        <location evidence="1">Cell membrane</location>
        <topology evidence="1">Multi-pass membrane protein</topology>
    </subcellularLocation>
</comment>
<dbReference type="PROSITE" id="PS50850">
    <property type="entry name" value="MFS"/>
    <property type="match status" value="1"/>
</dbReference>
<comment type="caution">
    <text evidence="8">The sequence shown here is derived from an EMBL/GenBank/DDBJ whole genome shotgun (WGS) entry which is preliminary data.</text>
</comment>
<dbReference type="Proteomes" id="UP000823858">
    <property type="component" value="Unassembled WGS sequence"/>
</dbReference>
<dbReference type="InterPro" id="IPR011701">
    <property type="entry name" value="MFS"/>
</dbReference>
<dbReference type="PANTHER" id="PTHR43124">
    <property type="entry name" value="PURINE EFFLUX PUMP PBUE"/>
    <property type="match status" value="1"/>
</dbReference>
<feature type="transmembrane region" description="Helical" evidence="6">
    <location>
        <begin position="29"/>
        <end position="49"/>
    </location>
</feature>
<dbReference type="InterPro" id="IPR020846">
    <property type="entry name" value="MFS_dom"/>
</dbReference>
<feature type="transmembrane region" description="Helical" evidence="6">
    <location>
        <begin position="55"/>
        <end position="73"/>
    </location>
</feature>
<feature type="domain" description="Major facilitator superfamily (MFS) profile" evidence="7">
    <location>
        <begin position="1"/>
        <end position="146"/>
    </location>
</feature>
<keyword evidence="2" id="KW-1003">Cell membrane</keyword>
<evidence type="ECO:0000313" key="8">
    <source>
        <dbReference type="EMBL" id="HJC86135.1"/>
    </source>
</evidence>
<evidence type="ECO:0000256" key="6">
    <source>
        <dbReference type="SAM" id="Phobius"/>
    </source>
</evidence>
<dbReference type="GO" id="GO:0022857">
    <property type="term" value="F:transmembrane transporter activity"/>
    <property type="evidence" value="ECO:0007669"/>
    <property type="project" value="InterPro"/>
</dbReference>
<dbReference type="PANTHER" id="PTHR43124:SF10">
    <property type="entry name" value="PURINE EFFLUX PUMP PBUE"/>
    <property type="match status" value="1"/>
</dbReference>
<evidence type="ECO:0000256" key="4">
    <source>
        <dbReference type="ARBA" id="ARBA00022989"/>
    </source>
</evidence>
<evidence type="ECO:0000256" key="5">
    <source>
        <dbReference type="ARBA" id="ARBA00023136"/>
    </source>
</evidence>
<feature type="transmembrane region" description="Helical" evidence="6">
    <location>
        <begin position="122"/>
        <end position="142"/>
    </location>
</feature>
<keyword evidence="4 6" id="KW-1133">Transmembrane helix</keyword>
<dbReference type="EMBL" id="DWVP01000024">
    <property type="protein sequence ID" value="HJC86135.1"/>
    <property type="molecule type" value="Genomic_DNA"/>
</dbReference>
<feature type="transmembrane region" description="Helical" evidence="6">
    <location>
        <begin position="93"/>
        <end position="116"/>
    </location>
</feature>
<dbReference type="InterPro" id="IPR036259">
    <property type="entry name" value="MFS_trans_sf"/>
</dbReference>
<sequence>MFIAVVGVAGAVGTFVGGRLTDLWGADRTLVSAFASMAVAVVGLAVAGLSTDSAQVWLVISLSAFYGFAGWGFNPPMNARILRLAGEAETEAVALSTSALYVGISIAGAVGGWSGASFDGTGAAVAAAVICLVSLAATLVIVRRFPT</sequence>
<evidence type="ECO:0000259" key="7">
    <source>
        <dbReference type="PROSITE" id="PS50850"/>
    </source>
</evidence>
<keyword evidence="5 6" id="KW-0472">Membrane</keyword>
<reference evidence="8" key="2">
    <citation type="submission" date="2021-04" db="EMBL/GenBank/DDBJ databases">
        <authorList>
            <person name="Gilroy R."/>
        </authorList>
    </citation>
    <scope>NUCLEOTIDE SEQUENCE</scope>
    <source>
        <strain evidence="8">ChiHjej13B12-4958</strain>
    </source>
</reference>
<proteinExistence type="predicted"/>
<dbReference type="Gene3D" id="1.20.1250.20">
    <property type="entry name" value="MFS general substrate transporter like domains"/>
    <property type="match status" value="1"/>
</dbReference>
<evidence type="ECO:0000256" key="1">
    <source>
        <dbReference type="ARBA" id="ARBA00004651"/>
    </source>
</evidence>
<dbReference type="Pfam" id="PF07690">
    <property type="entry name" value="MFS_1"/>
    <property type="match status" value="1"/>
</dbReference>
<accession>A0A9D2QEJ4</accession>
<name>A0A9D2QEJ4_9CORY</name>